<dbReference type="GeneTree" id="ENSGT01020000230401"/>
<dbReference type="PRINTS" id="PR00775">
    <property type="entry name" value="HEATSHOCK90"/>
</dbReference>
<dbReference type="SUPFAM" id="SSF110942">
    <property type="entry name" value="HSP90 C-terminal domain"/>
    <property type="match status" value="1"/>
</dbReference>
<dbReference type="AlphaFoldDB" id="A0A8C6ABW3"/>
<sequence>MSLIINAFYSDKKIFLQELISNASDALDKIHCKSLTDPFKLNHGEELKIDIIDNPQERTLTLVDTGIGMTKADLINNLGTIAKPGTRAFMEAIWYEDGEEKHEIEDVGSDEEDDTGKDKKKKTKKIKKKYIDHEELHKTKPVLTRNHDDITQEEYGKFYESLTNDWEDHLVIKYFSVEGQLEFTALLLIPRWAPFDLFENNKKNNIKLYVHHVFIMESYNELIPQYLIFICLAEDEENYKKFYEAFSKNLKLVIHEDSSEDEMTSLPEYVSHMKETQKSIYYITNENKEQVANSAFVECVRNQHGADHEGSGTSRQLHSGLYNGQKILRQKAKADKNDKAIKDLVVLLFETVLLYSGFSLENPQTHSN</sequence>
<dbReference type="Pfam" id="PF00183">
    <property type="entry name" value="HSP90"/>
    <property type="match status" value="3"/>
</dbReference>
<evidence type="ECO:0000256" key="2">
    <source>
        <dbReference type="ARBA" id="ARBA00022741"/>
    </source>
</evidence>
<dbReference type="InterPro" id="IPR037196">
    <property type="entry name" value="HSP90_C"/>
</dbReference>
<dbReference type="Proteomes" id="UP000694407">
    <property type="component" value="Unplaced"/>
</dbReference>
<dbReference type="Gene3D" id="3.30.565.10">
    <property type="entry name" value="Histidine kinase-like ATPase, C-terminal domain"/>
    <property type="match status" value="1"/>
</dbReference>
<name>A0A8C6ABW3_MARMA</name>
<dbReference type="PANTHER" id="PTHR11528">
    <property type="entry name" value="HEAT SHOCK PROTEIN 90 FAMILY MEMBER"/>
    <property type="match status" value="1"/>
</dbReference>
<dbReference type="SUPFAM" id="SSF55874">
    <property type="entry name" value="ATPase domain of HSP90 chaperone/DNA topoisomerase II/histidine kinase"/>
    <property type="match status" value="1"/>
</dbReference>
<evidence type="ECO:0000256" key="1">
    <source>
        <dbReference type="ARBA" id="ARBA00008239"/>
    </source>
</evidence>
<protein>
    <recommendedName>
        <fullName evidence="7">Heat shock protein 90</fullName>
    </recommendedName>
</protein>
<keyword evidence="6" id="KW-1185">Reference proteome</keyword>
<dbReference type="InterPro" id="IPR036890">
    <property type="entry name" value="HATPase_C_sf"/>
</dbReference>
<evidence type="ECO:0000313" key="6">
    <source>
        <dbReference type="Proteomes" id="UP000694407"/>
    </source>
</evidence>
<dbReference type="InterPro" id="IPR020575">
    <property type="entry name" value="Hsp90_N"/>
</dbReference>
<dbReference type="GO" id="GO:0016887">
    <property type="term" value="F:ATP hydrolysis activity"/>
    <property type="evidence" value="ECO:0007669"/>
    <property type="project" value="InterPro"/>
</dbReference>
<evidence type="ECO:0000256" key="4">
    <source>
        <dbReference type="ARBA" id="ARBA00023186"/>
    </source>
</evidence>
<dbReference type="InterPro" id="IPR020568">
    <property type="entry name" value="Ribosomal_Su5_D2-typ_SF"/>
</dbReference>
<evidence type="ECO:0000313" key="5">
    <source>
        <dbReference type="Ensembl" id="ENSMMMP00000028229.1"/>
    </source>
</evidence>
<reference evidence="5" key="1">
    <citation type="submission" date="2025-08" db="UniProtKB">
        <authorList>
            <consortium name="Ensembl"/>
        </authorList>
    </citation>
    <scope>IDENTIFICATION</scope>
</reference>
<dbReference type="Ensembl" id="ENSMMMT00000031918.1">
    <property type="protein sequence ID" value="ENSMMMP00000028229.1"/>
    <property type="gene ID" value="ENSMMMG00000024610.1"/>
</dbReference>
<comment type="similarity">
    <text evidence="1">Belongs to the heat shock protein 90 family.</text>
</comment>
<dbReference type="Gene3D" id="3.40.50.11260">
    <property type="match status" value="1"/>
</dbReference>
<evidence type="ECO:0000256" key="3">
    <source>
        <dbReference type="ARBA" id="ARBA00022840"/>
    </source>
</evidence>
<evidence type="ECO:0008006" key="7">
    <source>
        <dbReference type="Google" id="ProtNLM"/>
    </source>
</evidence>
<dbReference type="GO" id="GO:0140662">
    <property type="term" value="F:ATP-dependent protein folding chaperone"/>
    <property type="evidence" value="ECO:0007669"/>
    <property type="project" value="InterPro"/>
</dbReference>
<keyword evidence="4" id="KW-0143">Chaperone</keyword>
<dbReference type="GO" id="GO:0005524">
    <property type="term" value="F:ATP binding"/>
    <property type="evidence" value="ECO:0007669"/>
    <property type="project" value="UniProtKB-KW"/>
</dbReference>
<dbReference type="SUPFAM" id="SSF54211">
    <property type="entry name" value="Ribosomal protein S5 domain 2-like"/>
    <property type="match status" value="1"/>
</dbReference>
<dbReference type="InterPro" id="IPR001404">
    <property type="entry name" value="Hsp90_fam"/>
</dbReference>
<reference evidence="5" key="2">
    <citation type="submission" date="2025-09" db="UniProtKB">
        <authorList>
            <consortium name="Ensembl"/>
        </authorList>
    </citation>
    <scope>IDENTIFICATION</scope>
</reference>
<accession>A0A8C6ABW3</accession>
<organism evidence="5 6">
    <name type="scientific">Marmota marmota marmota</name>
    <name type="common">Alpine marmot</name>
    <dbReference type="NCBI Taxonomy" id="9994"/>
    <lineage>
        <taxon>Eukaryota</taxon>
        <taxon>Metazoa</taxon>
        <taxon>Chordata</taxon>
        <taxon>Craniata</taxon>
        <taxon>Vertebrata</taxon>
        <taxon>Euteleostomi</taxon>
        <taxon>Mammalia</taxon>
        <taxon>Eutheria</taxon>
        <taxon>Euarchontoglires</taxon>
        <taxon>Glires</taxon>
        <taxon>Rodentia</taxon>
        <taxon>Sciuromorpha</taxon>
        <taxon>Sciuridae</taxon>
        <taxon>Xerinae</taxon>
        <taxon>Marmotini</taxon>
        <taxon>Marmota</taxon>
    </lineage>
</organism>
<proteinExistence type="inferred from homology"/>
<keyword evidence="3" id="KW-0067">ATP-binding</keyword>
<dbReference type="Gene3D" id="1.20.120.790">
    <property type="entry name" value="Heat shock protein 90, C-terminal domain"/>
    <property type="match status" value="1"/>
</dbReference>
<dbReference type="Gene3D" id="3.30.230.80">
    <property type="match status" value="1"/>
</dbReference>
<keyword evidence="2" id="KW-0547">Nucleotide-binding</keyword>
<dbReference type="GO" id="GO:0051082">
    <property type="term" value="F:unfolded protein binding"/>
    <property type="evidence" value="ECO:0007669"/>
    <property type="project" value="InterPro"/>
</dbReference>